<evidence type="ECO:0000313" key="2">
    <source>
        <dbReference type="EMBL" id="MEK8025630.1"/>
    </source>
</evidence>
<proteinExistence type="predicted"/>
<feature type="signal peptide" evidence="1">
    <location>
        <begin position="1"/>
        <end position="26"/>
    </location>
</feature>
<feature type="chain" id="PRO_5047024700" description="Glycine zipper 2TM domain-containing protein" evidence="1">
    <location>
        <begin position="27"/>
        <end position="162"/>
    </location>
</feature>
<keyword evidence="1" id="KW-0732">Signal</keyword>
<evidence type="ECO:0008006" key="4">
    <source>
        <dbReference type="Google" id="ProtNLM"/>
    </source>
</evidence>
<evidence type="ECO:0000313" key="3">
    <source>
        <dbReference type="Proteomes" id="UP001368500"/>
    </source>
</evidence>
<reference evidence="2 3" key="1">
    <citation type="submission" date="2024-04" db="EMBL/GenBank/DDBJ databases">
        <title>Novel species of the genus Ideonella isolated from streams.</title>
        <authorList>
            <person name="Lu H."/>
        </authorList>
    </citation>
    <scope>NUCLEOTIDE SEQUENCE [LARGE SCALE GENOMIC DNA]</scope>
    <source>
        <strain evidence="2 3">BYS139W</strain>
    </source>
</reference>
<comment type="caution">
    <text evidence="2">The sequence shown here is derived from an EMBL/GenBank/DDBJ whole genome shotgun (WGS) entry which is preliminary data.</text>
</comment>
<dbReference type="Proteomes" id="UP001368500">
    <property type="component" value="Unassembled WGS sequence"/>
</dbReference>
<sequence>MRLIRLPLTALLVGLTVLSGCSTSSPDVIDRADAQRLSTVTDAVVLSVRPVVIDGSQSGAGGVTGAVVGGIAGASVGGRREAAAVGVLAAVAGAVAGNAVERLSTREQAVEILVQLARTGERRAIIQAQGQEQLQAGDAVLLIGSAGKIRVMKAPPVGASAP</sequence>
<name>A0ABU9B6W9_9BURK</name>
<dbReference type="EMBL" id="JBBUTF010000005">
    <property type="protein sequence ID" value="MEK8025630.1"/>
    <property type="molecule type" value="Genomic_DNA"/>
</dbReference>
<evidence type="ECO:0000256" key="1">
    <source>
        <dbReference type="SAM" id="SignalP"/>
    </source>
</evidence>
<dbReference type="PROSITE" id="PS51257">
    <property type="entry name" value="PROKAR_LIPOPROTEIN"/>
    <property type="match status" value="1"/>
</dbReference>
<keyword evidence="3" id="KW-1185">Reference proteome</keyword>
<accession>A0ABU9B6W9</accession>
<dbReference type="RefSeq" id="WP_341373413.1">
    <property type="nucleotide sequence ID" value="NZ_JBBUTF010000005.1"/>
</dbReference>
<gene>
    <name evidence="2" type="ORF">AACH11_06625</name>
</gene>
<organism evidence="2 3">
    <name type="scientific">Pseudaquabacterium rugosum</name>
    <dbReference type="NCBI Taxonomy" id="2984194"/>
    <lineage>
        <taxon>Bacteria</taxon>
        <taxon>Pseudomonadati</taxon>
        <taxon>Pseudomonadota</taxon>
        <taxon>Betaproteobacteria</taxon>
        <taxon>Burkholderiales</taxon>
        <taxon>Sphaerotilaceae</taxon>
        <taxon>Pseudaquabacterium</taxon>
    </lineage>
</organism>
<protein>
    <recommendedName>
        <fullName evidence="4">Glycine zipper 2TM domain-containing protein</fullName>
    </recommendedName>
</protein>